<dbReference type="RefSeq" id="WP_138325632.1">
    <property type="nucleotide sequence ID" value="NZ_VCDI01000002.1"/>
</dbReference>
<dbReference type="EMBL" id="VCDI01000002">
    <property type="protein sequence ID" value="TLU73552.1"/>
    <property type="molecule type" value="Genomic_DNA"/>
</dbReference>
<reference evidence="1 2" key="1">
    <citation type="submission" date="2019-05" db="EMBL/GenBank/DDBJ databases">
        <authorList>
            <person name="Pankratov T."/>
            <person name="Grouzdev D."/>
        </authorList>
    </citation>
    <scope>NUCLEOTIDE SEQUENCE [LARGE SCALE GENOMIC DNA]</scope>
    <source>
        <strain evidence="1 2">KEBCLARHB70R</strain>
    </source>
</reference>
<protein>
    <submittedName>
        <fullName evidence="1">Uncharacterized protein</fullName>
    </submittedName>
</protein>
<comment type="caution">
    <text evidence="1">The sequence shown here is derived from an EMBL/GenBank/DDBJ whole genome shotgun (WGS) entry which is preliminary data.</text>
</comment>
<name>A0A5R9J7K5_9PROT</name>
<dbReference type="Proteomes" id="UP000305654">
    <property type="component" value="Unassembled WGS sequence"/>
</dbReference>
<organism evidence="1 2">
    <name type="scientific">Lichenicoccus roseus</name>
    <dbReference type="NCBI Taxonomy" id="2683649"/>
    <lineage>
        <taxon>Bacteria</taxon>
        <taxon>Pseudomonadati</taxon>
        <taxon>Pseudomonadota</taxon>
        <taxon>Alphaproteobacteria</taxon>
        <taxon>Acetobacterales</taxon>
        <taxon>Acetobacteraceae</taxon>
        <taxon>Lichenicoccus</taxon>
    </lineage>
</organism>
<accession>A0A5R9J7K5</accession>
<proteinExistence type="predicted"/>
<sequence>MPNVMDMHREMVRMLGGYALTDKDRVATLHEALRLIADDCLTSEASEAALLRIRRVAVAAVHATTHIKDPFPETATGGQTGEAGPG</sequence>
<evidence type="ECO:0000313" key="2">
    <source>
        <dbReference type="Proteomes" id="UP000305654"/>
    </source>
</evidence>
<keyword evidence="2" id="KW-1185">Reference proteome</keyword>
<evidence type="ECO:0000313" key="1">
    <source>
        <dbReference type="EMBL" id="TLU73552.1"/>
    </source>
</evidence>
<dbReference type="AlphaFoldDB" id="A0A5R9J7K5"/>
<gene>
    <name evidence="1" type="ORF">FE263_09295</name>
</gene>